<dbReference type="Proteomes" id="UP000305654">
    <property type="component" value="Unassembled WGS sequence"/>
</dbReference>
<gene>
    <name evidence="1" type="ORF">FE263_16465</name>
</gene>
<dbReference type="AlphaFoldDB" id="A0A5R9J1T1"/>
<dbReference type="Gene3D" id="3.40.50.720">
    <property type="entry name" value="NAD(P)-binding Rossmann-like Domain"/>
    <property type="match status" value="1"/>
</dbReference>
<dbReference type="SUPFAM" id="SSF51735">
    <property type="entry name" value="NAD(P)-binding Rossmann-fold domains"/>
    <property type="match status" value="1"/>
</dbReference>
<evidence type="ECO:0000313" key="1">
    <source>
        <dbReference type="EMBL" id="TLU71600.1"/>
    </source>
</evidence>
<dbReference type="PANTHER" id="PTHR12126:SF11">
    <property type="entry name" value="NADH DEHYDROGENASE [UBIQUINONE] 1 ALPHA SUBCOMPLEX SUBUNIT 9, MITOCHONDRIAL"/>
    <property type="match status" value="1"/>
</dbReference>
<keyword evidence="2" id="KW-1185">Reference proteome</keyword>
<keyword evidence="1" id="KW-0830">Ubiquinone</keyword>
<dbReference type="InterPro" id="IPR036291">
    <property type="entry name" value="NAD(P)-bd_dom_sf"/>
</dbReference>
<accession>A0A5R9J1T1</accession>
<proteinExistence type="predicted"/>
<evidence type="ECO:0000313" key="2">
    <source>
        <dbReference type="Proteomes" id="UP000305654"/>
    </source>
</evidence>
<dbReference type="PANTHER" id="PTHR12126">
    <property type="entry name" value="NADH-UBIQUINONE OXIDOREDUCTASE 39 KDA SUBUNIT-RELATED"/>
    <property type="match status" value="1"/>
</dbReference>
<organism evidence="1 2">
    <name type="scientific">Lichenicoccus roseus</name>
    <dbReference type="NCBI Taxonomy" id="2683649"/>
    <lineage>
        <taxon>Bacteria</taxon>
        <taxon>Pseudomonadati</taxon>
        <taxon>Pseudomonadota</taxon>
        <taxon>Alphaproteobacteria</taxon>
        <taxon>Acetobacterales</taxon>
        <taxon>Acetobacteraceae</taxon>
        <taxon>Lichenicoccus</taxon>
    </lineage>
</organism>
<dbReference type="InterPro" id="IPR051207">
    <property type="entry name" value="ComplexI_NDUFA9_subunit"/>
</dbReference>
<name>A0A5R9J1T1_9PROT</name>
<reference evidence="1 2" key="1">
    <citation type="submission" date="2019-05" db="EMBL/GenBank/DDBJ databases">
        <authorList>
            <person name="Pankratov T."/>
            <person name="Grouzdev D."/>
        </authorList>
    </citation>
    <scope>NUCLEOTIDE SEQUENCE [LARGE SCALE GENOMIC DNA]</scope>
    <source>
        <strain evidence="1 2">KEBCLARHB70R</strain>
    </source>
</reference>
<comment type="caution">
    <text evidence="1">The sequence shown here is derived from an EMBL/GenBank/DDBJ whole genome shotgun (WGS) entry which is preliminary data.</text>
</comment>
<sequence>MPARVHVIGASGRSGAALGRALLADGVAVVPVVRSLQRWRTTGLPGEARVADLEEPGALLRALADATHIVCTAHARNAERVIAAAPPSAQLVFLGSTRKFTRWPDAHGNGVLAGERALLQSGRGGIMLHPTMIYGADGENNVRRLAALLRRLPVVPLPNGGRALVQPINQADLTRAIKACLRHPWDAPHSLVVAGPEAVSYRDFVAAVARAWGLRARPVLPVPAALLIPLSLVTRAVPGLPDIGPAEIRRLLEDKAFDIGPMRDLLGIEPISLEQGLAAMAPRPAATPPRRVPRAC</sequence>
<protein>
    <submittedName>
        <fullName evidence="1">NADH-ubiquinone oxidoreductase</fullName>
    </submittedName>
</protein>
<dbReference type="GO" id="GO:0044877">
    <property type="term" value="F:protein-containing complex binding"/>
    <property type="evidence" value="ECO:0007669"/>
    <property type="project" value="TreeGrafter"/>
</dbReference>
<dbReference type="EMBL" id="VCDI01000006">
    <property type="protein sequence ID" value="TLU71600.1"/>
    <property type="molecule type" value="Genomic_DNA"/>
</dbReference>
<dbReference type="OrthoDB" id="9811425at2"/>